<dbReference type="AlphaFoldDB" id="K1S8I2"/>
<proteinExistence type="predicted"/>
<feature type="non-terminal residue" evidence="1">
    <location>
        <position position="82"/>
    </location>
</feature>
<protein>
    <submittedName>
        <fullName evidence="1">Uncharacterized protein</fullName>
    </submittedName>
</protein>
<reference evidence="1" key="1">
    <citation type="journal article" date="2013" name="Environ. Microbiol.">
        <title>Microbiota from the distal guts of lean and obese adolescents exhibit partial functional redundancy besides clear differences in community structure.</title>
        <authorList>
            <person name="Ferrer M."/>
            <person name="Ruiz A."/>
            <person name="Lanza F."/>
            <person name="Haange S.B."/>
            <person name="Oberbach A."/>
            <person name="Till H."/>
            <person name="Bargiela R."/>
            <person name="Campoy C."/>
            <person name="Segura M.T."/>
            <person name="Richter M."/>
            <person name="von Bergen M."/>
            <person name="Seifert J."/>
            <person name="Suarez A."/>
        </authorList>
    </citation>
    <scope>NUCLEOTIDE SEQUENCE</scope>
</reference>
<comment type="caution">
    <text evidence="1">The sequence shown here is derived from an EMBL/GenBank/DDBJ whole genome shotgun (WGS) entry which is preliminary data.</text>
</comment>
<evidence type="ECO:0000313" key="1">
    <source>
        <dbReference type="EMBL" id="EKC53778.1"/>
    </source>
</evidence>
<organism evidence="1">
    <name type="scientific">human gut metagenome</name>
    <dbReference type="NCBI Taxonomy" id="408170"/>
    <lineage>
        <taxon>unclassified sequences</taxon>
        <taxon>metagenomes</taxon>
        <taxon>organismal metagenomes</taxon>
    </lineage>
</organism>
<sequence>MKTRTFQEIYDFCRTDDTYRSYFEASDESRITGARARKYYYGDIRRGQCRVGTFIYRQSMRQLERFLGGARQDHYIHVDPPA</sequence>
<accession>K1S8I2</accession>
<name>K1S8I2_9ZZZZ</name>
<gene>
    <name evidence="1" type="ORF">OBE_12423</name>
</gene>
<dbReference type="EMBL" id="AJWZ01008559">
    <property type="protein sequence ID" value="EKC53778.1"/>
    <property type="molecule type" value="Genomic_DNA"/>
</dbReference>